<evidence type="ECO:0000256" key="8">
    <source>
        <dbReference type="ARBA" id="ARBA00022968"/>
    </source>
</evidence>
<dbReference type="EMBL" id="CP003154">
    <property type="protein sequence ID" value="AFL74056.1"/>
    <property type="molecule type" value="Genomic_DNA"/>
</dbReference>
<dbReference type="SUPFAM" id="SSF53756">
    <property type="entry name" value="UDP-Glycosyltransferase/glycogen phosphorylase"/>
    <property type="match status" value="1"/>
</dbReference>
<dbReference type="EC" id="2.4.99.12" evidence="4 13"/>
<keyword evidence="7 13" id="KW-0808">Transferase</keyword>
<dbReference type="GO" id="GO:0009244">
    <property type="term" value="P:lipopolysaccharide core region biosynthetic process"/>
    <property type="evidence" value="ECO:0007669"/>
    <property type="project" value="UniProtKB-UniRule"/>
</dbReference>
<dbReference type="InterPro" id="IPR038107">
    <property type="entry name" value="Glycos_transf_N_sf"/>
</dbReference>
<keyword evidence="17" id="KW-1185">Reference proteome</keyword>
<dbReference type="FunFam" id="3.40.50.2000:FF:000032">
    <property type="entry name" value="3-deoxy-D-manno-octulosonic acid transferase"/>
    <property type="match status" value="1"/>
</dbReference>
<dbReference type="GO" id="GO:0009245">
    <property type="term" value="P:lipid A biosynthetic process"/>
    <property type="evidence" value="ECO:0007669"/>
    <property type="project" value="TreeGrafter"/>
</dbReference>
<evidence type="ECO:0000256" key="11">
    <source>
        <dbReference type="PIRSR" id="PIRSR639901-1"/>
    </source>
</evidence>
<evidence type="ECO:0000256" key="12">
    <source>
        <dbReference type="PIRSR" id="PIRSR639901-2"/>
    </source>
</evidence>
<evidence type="ECO:0000256" key="6">
    <source>
        <dbReference type="ARBA" id="ARBA00022519"/>
    </source>
</evidence>
<evidence type="ECO:0000256" key="10">
    <source>
        <dbReference type="ARBA" id="ARBA00049183"/>
    </source>
</evidence>
<dbReference type="InterPro" id="IPR039901">
    <property type="entry name" value="Kdotransferase"/>
</dbReference>
<comment type="catalytic activity">
    <reaction evidence="10 13">
        <text>lipid IVA (E. coli) + CMP-3-deoxy-beta-D-manno-octulosonate = alpha-Kdo-(2-&gt;6)-lipid IVA (E. coli) + CMP + H(+)</text>
        <dbReference type="Rhea" id="RHEA:28066"/>
        <dbReference type="ChEBI" id="CHEBI:15378"/>
        <dbReference type="ChEBI" id="CHEBI:58603"/>
        <dbReference type="ChEBI" id="CHEBI:60364"/>
        <dbReference type="ChEBI" id="CHEBI:60377"/>
        <dbReference type="ChEBI" id="CHEBI:85987"/>
        <dbReference type="EC" id="2.4.99.12"/>
    </reaction>
</comment>
<dbReference type="PANTHER" id="PTHR42755">
    <property type="entry name" value="3-DEOXY-MANNO-OCTULOSONATE CYTIDYLYLTRANSFERASE"/>
    <property type="match status" value="1"/>
</dbReference>
<dbReference type="NCBIfam" id="NF004388">
    <property type="entry name" value="PRK05749.1-4"/>
    <property type="match status" value="1"/>
</dbReference>
<keyword evidence="8" id="KW-0735">Signal-anchor</keyword>
<proteinExistence type="inferred from homology"/>
<dbReference type="GO" id="GO:0005886">
    <property type="term" value="C:plasma membrane"/>
    <property type="evidence" value="ECO:0007669"/>
    <property type="project" value="UniProtKB-SubCell"/>
</dbReference>
<dbReference type="KEGG" id="tvi:Thivi_2103"/>
<dbReference type="Gene3D" id="3.40.50.11720">
    <property type="entry name" value="3-Deoxy-D-manno-octulosonic-acid transferase, N-terminal domain"/>
    <property type="match status" value="1"/>
</dbReference>
<evidence type="ECO:0000256" key="9">
    <source>
        <dbReference type="ARBA" id="ARBA00031445"/>
    </source>
</evidence>
<keyword evidence="13" id="KW-1003">Cell membrane</keyword>
<feature type="domain" description="Glycosyl transferase family 1" evidence="14">
    <location>
        <begin position="309"/>
        <end position="410"/>
    </location>
</feature>
<dbReference type="Gene3D" id="3.40.50.2000">
    <property type="entry name" value="Glycogen Phosphorylase B"/>
    <property type="match status" value="1"/>
</dbReference>
<dbReference type="AlphaFoldDB" id="I3YAN8"/>
<dbReference type="OrthoDB" id="9789797at2"/>
<dbReference type="HOGENOM" id="CLU_036146_2_0_6"/>
<evidence type="ECO:0000259" key="14">
    <source>
        <dbReference type="Pfam" id="PF00534"/>
    </source>
</evidence>
<dbReference type="RefSeq" id="WP_014778508.1">
    <property type="nucleotide sequence ID" value="NC_018012.1"/>
</dbReference>
<evidence type="ECO:0000256" key="3">
    <source>
        <dbReference type="ARBA" id="ARBA00006380"/>
    </source>
</evidence>
<dbReference type="FunFam" id="3.40.50.11720:FF:000001">
    <property type="entry name" value="3-deoxy-D-manno-octulosonic acid transferase"/>
    <property type="match status" value="1"/>
</dbReference>
<dbReference type="PANTHER" id="PTHR42755:SF1">
    <property type="entry name" value="3-DEOXY-D-MANNO-OCTULOSONIC ACID TRANSFERASE, MITOCHONDRIAL-RELATED"/>
    <property type="match status" value="1"/>
</dbReference>
<keyword evidence="6" id="KW-0997">Cell inner membrane</keyword>
<accession>I3YAN8</accession>
<comment type="function">
    <text evidence="13">Involved in lipopolysaccharide (LPS) biosynthesis. Catalyzes the transfer of 3-deoxy-D-manno-octulosonate (Kdo) residue(s) from CMP-Kdo to lipid IV(A), the tetraacyldisaccharide-1,4'-bisphosphate precursor of lipid A.</text>
</comment>
<dbReference type="UniPathway" id="UPA00958"/>
<keyword evidence="8" id="KW-0812">Transmembrane</keyword>
<feature type="domain" description="3-deoxy-D-manno-octulosonic-acid transferase N-terminal" evidence="15">
    <location>
        <begin position="45"/>
        <end position="220"/>
    </location>
</feature>
<dbReference type="Pfam" id="PF00534">
    <property type="entry name" value="Glycos_transf_1"/>
    <property type="match status" value="1"/>
</dbReference>
<name>I3YAN8_THIV6</name>
<keyword evidence="13" id="KW-0448">Lipopolysaccharide biosynthesis</keyword>
<organism evidence="16 17">
    <name type="scientific">Thiocystis violascens (strain ATCC 17096 / DSM 198 / 6111)</name>
    <name type="common">Chromatium violascens</name>
    <dbReference type="NCBI Taxonomy" id="765911"/>
    <lineage>
        <taxon>Bacteria</taxon>
        <taxon>Pseudomonadati</taxon>
        <taxon>Pseudomonadota</taxon>
        <taxon>Gammaproteobacteria</taxon>
        <taxon>Chromatiales</taxon>
        <taxon>Chromatiaceae</taxon>
        <taxon>Thiocystis</taxon>
    </lineage>
</organism>
<evidence type="ECO:0000256" key="1">
    <source>
        <dbReference type="ARBA" id="ARBA00004388"/>
    </source>
</evidence>
<comment type="similarity">
    <text evidence="3">Belongs to the glycosyltransferase group 1 family. Glycosyltransferase 30 subfamily.</text>
</comment>
<evidence type="ECO:0000256" key="2">
    <source>
        <dbReference type="ARBA" id="ARBA00004713"/>
    </source>
</evidence>
<feature type="active site" description="Proton acceptor" evidence="11">
    <location>
        <position position="70"/>
    </location>
</feature>
<dbReference type="InterPro" id="IPR007507">
    <property type="entry name" value="Glycos_transf_N"/>
</dbReference>
<dbReference type="eggNOG" id="COG1519">
    <property type="taxonomic scope" value="Bacteria"/>
</dbReference>
<evidence type="ECO:0000256" key="7">
    <source>
        <dbReference type="ARBA" id="ARBA00022679"/>
    </source>
</evidence>
<evidence type="ECO:0000256" key="13">
    <source>
        <dbReference type="RuleBase" id="RU365103"/>
    </source>
</evidence>
<dbReference type="InterPro" id="IPR001296">
    <property type="entry name" value="Glyco_trans_1"/>
</dbReference>
<sequence length="444" mass="48636">MVSRFVRPSPTAALILYTLLLRLALPLALARLYWRGLRVPAYRHRVGERLAWGAPAPRAGIWIHAVSVGEVQAAEPLIRSLLERAPSRRILVTTTTPTGAARLRALFGDAVSHRYTPFDLPGILERFLDRIRPRLAIVMETEIWPNTLNLCARRGIPVVLANARLSERSARGYARLAGLTRATLERFALIAAQADADAQRFIALGANPRRVRVMGSIKFDLSQPADLPARAREMRRLWCERRPVWVAASTHEGEDGPLLEAHRRVLERIPNALLVLVPRHPERFEHVAALVERHGLSLVRRSRHDACRDETAVFLGDTMGELPIFLAAGDAAFIGGSLVPTGGHNPLEAAAAGVPVATGPHTFNFAAIMDLLVREGAAARIESADALADLLIEWLTDAERRANIGARGQRVIARNRGALVRLIDLIEGVVGKSPDSGDPPQAII</sequence>
<protein>
    <recommendedName>
        <fullName evidence="5 13">3-deoxy-D-manno-octulosonic acid transferase</fullName>
        <shortName evidence="13">Kdo transferase</shortName>
        <ecNumber evidence="4 13">2.4.99.12</ecNumber>
    </recommendedName>
    <alternativeName>
        <fullName evidence="9 13">Lipid IV(A) 3-deoxy-D-manno-octulosonic acid transferase</fullName>
    </alternativeName>
</protein>
<dbReference type="Pfam" id="PF04413">
    <property type="entry name" value="Glycos_transf_N"/>
    <property type="match status" value="1"/>
</dbReference>
<evidence type="ECO:0000313" key="16">
    <source>
        <dbReference type="EMBL" id="AFL74056.1"/>
    </source>
</evidence>
<evidence type="ECO:0000256" key="5">
    <source>
        <dbReference type="ARBA" id="ARBA00019077"/>
    </source>
</evidence>
<feature type="site" description="Transition state stabilizer" evidence="12">
    <location>
        <position position="218"/>
    </location>
</feature>
<gene>
    <name evidence="16" type="ordered locus">Thivi_2103</name>
</gene>
<feature type="site" description="Transition state stabilizer" evidence="12">
    <location>
        <position position="140"/>
    </location>
</feature>
<evidence type="ECO:0000259" key="15">
    <source>
        <dbReference type="Pfam" id="PF04413"/>
    </source>
</evidence>
<keyword evidence="6" id="KW-0472">Membrane</keyword>
<dbReference type="GO" id="GO:0043842">
    <property type="term" value="F:Kdo transferase activity"/>
    <property type="evidence" value="ECO:0007669"/>
    <property type="project" value="UniProtKB-EC"/>
</dbReference>
<comment type="subcellular location">
    <subcellularLocation>
        <location evidence="1">Cell inner membrane</location>
        <topology evidence="1">Single-pass membrane protein</topology>
        <orientation evidence="1">Cytoplasmic side</orientation>
    </subcellularLocation>
    <subcellularLocation>
        <location evidence="13">Cell membrane</location>
    </subcellularLocation>
</comment>
<dbReference type="Proteomes" id="UP000006062">
    <property type="component" value="Chromosome"/>
</dbReference>
<evidence type="ECO:0000313" key="17">
    <source>
        <dbReference type="Proteomes" id="UP000006062"/>
    </source>
</evidence>
<evidence type="ECO:0000256" key="4">
    <source>
        <dbReference type="ARBA" id="ARBA00012621"/>
    </source>
</evidence>
<comment type="pathway">
    <text evidence="2 13">Bacterial outer membrane biogenesis; LPS core biosynthesis.</text>
</comment>
<dbReference type="STRING" id="765911.Thivi_2103"/>
<reference evidence="16 17" key="1">
    <citation type="submission" date="2012-06" db="EMBL/GenBank/DDBJ databases">
        <title>Complete sequence of Thiocystis violascens DSM 198.</title>
        <authorList>
            <consortium name="US DOE Joint Genome Institute"/>
            <person name="Lucas S."/>
            <person name="Han J."/>
            <person name="Lapidus A."/>
            <person name="Cheng J.-F."/>
            <person name="Goodwin L."/>
            <person name="Pitluck S."/>
            <person name="Peters L."/>
            <person name="Ovchinnikova G."/>
            <person name="Teshima H."/>
            <person name="Detter J.C."/>
            <person name="Han C."/>
            <person name="Tapia R."/>
            <person name="Land M."/>
            <person name="Hauser L."/>
            <person name="Kyrpides N."/>
            <person name="Ivanova N."/>
            <person name="Pagani I."/>
            <person name="Vogl K."/>
            <person name="Liu Z."/>
            <person name="Frigaard N.-U."/>
            <person name="Bryant D."/>
            <person name="Woyke T."/>
        </authorList>
    </citation>
    <scope>NUCLEOTIDE SEQUENCE [LARGE SCALE GENOMIC DNA]</scope>
    <source>
        <strain evidence="17">ATCC 17096 / DSM 198 / 6111</strain>
    </source>
</reference>